<dbReference type="EMBL" id="JAGILA010000006">
    <property type="protein sequence ID" value="MBP2237905.1"/>
    <property type="molecule type" value="Genomic_DNA"/>
</dbReference>
<evidence type="ECO:0000313" key="1">
    <source>
        <dbReference type="EMBL" id="MBP2237905.1"/>
    </source>
</evidence>
<organism evidence="1 2">
    <name type="scientific">Sinorhizobium kostiense</name>
    <dbReference type="NCBI Taxonomy" id="76747"/>
    <lineage>
        <taxon>Bacteria</taxon>
        <taxon>Pseudomonadati</taxon>
        <taxon>Pseudomonadota</taxon>
        <taxon>Alphaproteobacteria</taxon>
        <taxon>Hyphomicrobiales</taxon>
        <taxon>Rhizobiaceae</taxon>
        <taxon>Sinorhizobium/Ensifer group</taxon>
        <taxon>Sinorhizobium</taxon>
    </lineage>
</organism>
<accession>A0ABS4R4W3</accession>
<name>A0ABS4R4W3_9HYPH</name>
<gene>
    <name evidence="1" type="ORF">J2Z31_004428</name>
</gene>
<protein>
    <submittedName>
        <fullName evidence="1">Uncharacterized protein</fullName>
    </submittedName>
</protein>
<dbReference type="Proteomes" id="UP000730739">
    <property type="component" value="Unassembled WGS sequence"/>
</dbReference>
<sequence length="64" mass="6633">MQNIAGAGSRTGIKSISRAEIGPRWLRRMRDFVFCKTKADGLPSISPAEAAGGRAVAIAGEGCA</sequence>
<evidence type="ECO:0000313" key="2">
    <source>
        <dbReference type="Proteomes" id="UP000730739"/>
    </source>
</evidence>
<proteinExistence type="predicted"/>
<reference evidence="1 2" key="1">
    <citation type="submission" date="2021-03" db="EMBL/GenBank/DDBJ databases">
        <title>Genomic Encyclopedia of Type Strains, Phase IV (KMG-IV): sequencing the most valuable type-strain genomes for metagenomic binning, comparative biology and taxonomic classification.</title>
        <authorList>
            <person name="Goeker M."/>
        </authorList>
    </citation>
    <scope>NUCLEOTIDE SEQUENCE [LARGE SCALE GENOMIC DNA]</scope>
    <source>
        <strain evidence="1 2">DSM 13372</strain>
    </source>
</reference>
<comment type="caution">
    <text evidence="1">The sequence shown here is derived from an EMBL/GenBank/DDBJ whole genome shotgun (WGS) entry which is preliminary data.</text>
</comment>
<keyword evidence="2" id="KW-1185">Reference proteome</keyword>